<dbReference type="InterPro" id="IPR000182">
    <property type="entry name" value="GNAT_dom"/>
</dbReference>
<dbReference type="PROSITE" id="PS51186">
    <property type="entry name" value="GNAT"/>
    <property type="match status" value="1"/>
</dbReference>
<dbReference type="SUPFAM" id="SSF55729">
    <property type="entry name" value="Acyl-CoA N-acyltransferases (Nat)"/>
    <property type="match status" value="1"/>
</dbReference>
<evidence type="ECO:0000313" key="6">
    <source>
        <dbReference type="Proteomes" id="UP000609323"/>
    </source>
</evidence>
<proteinExistence type="inferred from homology"/>
<gene>
    <name evidence="5" type="primary">rimI</name>
    <name evidence="5" type="ORF">GCM10010917_35020</name>
</gene>
<dbReference type="InterPro" id="IPR051531">
    <property type="entry name" value="N-acetyltransferase"/>
</dbReference>
<protein>
    <submittedName>
        <fullName evidence="5">Alanine acetyltransferase</fullName>
    </submittedName>
</protein>
<evidence type="ECO:0000313" key="5">
    <source>
        <dbReference type="EMBL" id="GGA46703.1"/>
    </source>
</evidence>
<keyword evidence="1" id="KW-0808">Transferase</keyword>
<dbReference type="Proteomes" id="UP000609323">
    <property type="component" value="Unassembled WGS sequence"/>
</dbReference>
<comment type="similarity">
    <text evidence="3">Belongs to the acetyltransferase family. RimJ subfamily.</text>
</comment>
<evidence type="ECO:0000256" key="3">
    <source>
        <dbReference type="ARBA" id="ARBA00038502"/>
    </source>
</evidence>
<keyword evidence="6" id="KW-1185">Reference proteome</keyword>
<organism evidence="5 6">
    <name type="scientific">Paenibacillus physcomitrellae</name>
    <dbReference type="NCBI Taxonomy" id="1619311"/>
    <lineage>
        <taxon>Bacteria</taxon>
        <taxon>Bacillati</taxon>
        <taxon>Bacillota</taxon>
        <taxon>Bacilli</taxon>
        <taxon>Bacillales</taxon>
        <taxon>Paenibacillaceae</taxon>
        <taxon>Paenibacillus</taxon>
    </lineage>
</organism>
<name>A0ABQ1GMR8_9BACL</name>
<evidence type="ECO:0000256" key="2">
    <source>
        <dbReference type="ARBA" id="ARBA00023315"/>
    </source>
</evidence>
<feature type="domain" description="N-acetyltransferase" evidence="4">
    <location>
        <begin position="11"/>
        <end position="182"/>
    </location>
</feature>
<evidence type="ECO:0000256" key="1">
    <source>
        <dbReference type="ARBA" id="ARBA00022679"/>
    </source>
</evidence>
<dbReference type="InterPro" id="IPR016181">
    <property type="entry name" value="Acyl_CoA_acyltransferase"/>
</dbReference>
<evidence type="ECO:0000259" key="4">
    <source>
        <dbReference type="PROSITE" id="PS51186"/>
    </source>
</evidence>
<dbReference type="PANTHER" id="PTHR43792:SF8">
    <property type="entry name" value="[RIBOSOMAL PROTEIN US5]-ALANINE N-ACETYLTRANSFERASE"/>
    <property type="match status" value="1"/>
</dbReference>
<dbReference type="RefSeq" id="WP_094094236.1">
    <property type="nucleotide sequence ID" value="NZ_BMHF01000014.1"/>
</dbReference>
<sequence length="195" mass="22608">MAVTFLHTERLDLQSLTGQDAAEVLAYINRNRKFLEPWEIRRDASYYTLEAQRRLLTEEAENMEYGQLFKLWFRTRGDHGRIIGSAALSNIVRGSFLSCHLGYKLDEEERNKGYMTEALQAMIDYGFRELGLHRIEANIMPRNAASLAVVHKLGFYHEGVAFKYLKVGGVWEDHIHMVLRNEAMEQELPNPSIFL</sequence>
<reference evidence="6" key="1">
    <citation type="journal article" date="2019" name="Int. J. Syst. Evol. Microbiol.">
        <title>The Global Catalogue of Microorganisms (GCM) 10K type strain sequencing project: providing services to taxonomists for standard genome sequencing and annotation.</title>
        <authorList>
            <consortium name="The Broad Institute Genomics Platform"/>
            <consortium name="The Broad Institute Genome Sequencing Center for Infectious Disease"/>
            <person name="Wu L."/>
            <person name="Ma J."/>
        </authorList>
    </citation>
    <scope>NUCLEOTIDE SEQUENCE [LARGE SCALE GENOMIC DNA]</scope>
    <source>
        <strain evidence="6">CGMCC 1.15044</strain>
    </source>
</reference>
<accession>A0ABQ1GMR8</accession>
<keyword evidence="2" id="KW-0012">Acyltransferase</keyword>
<dbReference type="EMBL" id="BMHF01000014">
    <property type="protein sequence ID" value="GGA46703.1"/>
    <property type="molecule type" value="Genomic_DNA"/>
</dbReference>
<dbReference type="Gene3D" id="3.40.630.30">
    <property type="match status" value="1"/>
</dbReference>
<comment type="caution">
    <text evidence="5">The sequence shown here is derived from an EMBL/GenBank/DDBJ whole genome shotgun (WGS) entry which is preliminary data.</text>
</comment>
<dbReference type="PANTHER" id="PTHR43792">
    <property type="entry name" value="GNAT FAMILY, PUTATIVE (AFU_ORTHOLOGUE AFUA_3G00765)-RELATED-RELATED"/>
    <property type="match status" value="1"/>
</dbReference>
<dbReference type="Pfam" id="PF13302">
    <property type="entry name" value="Acetyltransf_3"/>
    <property type="match status" value="1"/>
</dbReference>